<organism evidence="2 3">
    <name type="scientific">Durusdinium trenchii</name>
    <dbReference type="NCBI Taxonomy" id="1381693"/>
    <lineage>
        <taxon>Eukaryota</taxon>
        <taxon>Sar</taxon>
        <taxon>Alveolata</taxon>
        <taxon>Dinophyceae</taxon>
        <taxon>Suessiales</taxon>
        <taxon>Symbiodiniaceae</taxon>
        <taxon>Durusdinium</taxon>
    </lineage>
</organism>
<evidence type="ECO:0000256" key="1">
    <source>
        <dbReference type="SAM" id="Phobius"/>
    </source>
</evidence>
<sequence>MNTTILLAILPFVVLVDMIGIVGFTAVGFGPLVYNSVADATMNLVGNAAAAFTGLYLAILFILDFNLMPVVAQLFGGVFLIGCVFSVAVLKGIAYPWAAGLFCIALPILYMGWLRATVFEPRKVQPAEFLAPTGLTFMVAFLVITLVWLVFVFGTGRTWSEETKLWLTEENDRVYAYLWQDGNTTLNYSAHCSNSKNISAYSSDEQATIQAACTAAANVWFLQWSGPFVLAFCNLVTALYAVLFINVSKRIVMVGPGVDPNTEVDSLPYLKQILKGSMLVIVLMLAAMYAAASYVSGAAVSLGSAVFCLGAVTIAGTLGWMYVEIDPSQLKRLASEGQMATQLLKVMRSEWVRAIAVGCLNVLIPLMAVLDMARQCMRKFRGTAENKEDKFTSTGRRIADECSTWNWCGILTKVLLLGEVFVALLIGMKVTYVFFSWLNTVLGAANINFWMLSVLIFVIGLGMFLCPIVPGSAVYLFAGVVLGAQSQLPDRPGFAAGVVVAVVISSVAKHIACVGQYMIGYCAGQSVKVQQMVGVDQVGTRATEKILKQPGLSLGKVCILVAGPDFPTSMLCGILKLRIPQMLLGTTPVILVPGFLSR</sequence>
<feature type="transmembrane region" description="Helical" evidence="1">
    <location>
        <begin position="351"/>
        <end position="370"/>
    </location>
</feature>
<keyword evidence="1" id="KW-0812">Transmembrane</keyword>
<dbReference type="EMBL" id="CAXAMN010012113">
    <property type="protein sequence ID" value="CAK9037180.1"/>
    <property type="molecule type" value="Genomic_DNA"/>
</dbReference>
<name>A0ABP0LDE7_9DINO</name>
<feature type="transmembrane region" description="Helical" evidence="1">
    <location>
        <begin position="97"/>
        <end position="114"/>
    </location>
</feature>
<feature type="transmembrane region" description="Helical" evidence="1">
    <location>
        <begin position="273"/>
        <end position="292"/>
    </location>
</feature>
<feature type="transmembrane region" description="Helical" evidence="1">
    <location>
        <begin position="414"/>
        <end position="437"/>
    </location>
</feature>
<keyword evidence="1" id="KW-1133">Transmembrane helix</keyword>
<gene>
    <name evidence="2" type="ORF">CCMP2556_LOCUS20565</name>
</gene>
<feature type="transmembrane region" description="Helical" evidence="1">
    <location>
        <begin position="6"/>
        <end position="32"/>
    </location>
</feature>
<dbReference type="Proteomes" id="UP001642484">
    <property type="component" value="Unassembled WGS sequence"/>
</dbReference>
<feature type="transmembrane region" description="Helical" evidence="1">
    <location>
        <begin position="449"/>
        <end position="482"/>
    </location>
</feature>
<protein>
    <recommendedName>
        <fullName evidence="4">H(+)-exporting diphosphatase</fullName>
    </recommendedName>
</protein>
<evidence type="ECO:0000313" key="2">
    <source>
        <dbReference type="EMBL" id="CAK9037180.1"/>
    </source>
</evidence>
<comment type="caution">
    <text evidence="2">The sequence shown here is derived from an EMBL/GenBank/DDBJ whole genome shotgun (WGS) entry which is preliminary data.</text>
</comment>
<keyword evidence="3" id="KW-1185">Reference proteome</keyword>
<feature type="transmembrane region" description="Helical" evidence="1">
    <location>
        <begin position="69"/>
        <end position="90"/>
    </location>
</feature>
<feature type="transmembrane region" description="Helical" evidence="1">
    <location>
        <begin position="44"/>
        <end position="63"/>
    </location>
</feature>
<proteinExistence type="predicted"/>
<reference evidence="2 3" key="1">
    <citation type="submission" date="2024-02" db="EMBL/GenBank/DDBJ databases">
        <authorList>
            <person name="Chen Y."/>
            <person name="Shah S."/>
            <person name="Dougan E. K."/>
            <person name="Thang M."/>
            <person name="Chan C."/>
        </authorList>
    </citation>
    <scope>NUCLEOTIDE SEQUENCE [LARGE SCALE GENOMIC DNA]</scope>
</reference>
<feature type="transmembrane region" description="Helical" evidence="1">
    <location>
        <begin position="228"/>
        <end position="247"/>
    </location>
</feature>
<evidence type="ECO:0008006" key="4">
    <source>
        <dbReference type="Google" id="ProtNLM"/>
    </source>
</evidence>
<feature type="transmembrane region" description="Helical" evidence="1">
    <location>
        <begin position="299"/>
        <end position="323"/>
    </location>
</feature>
<accession>A0ABP0LDE7</accession>
<evidence type="ECO:0000313" key="3">
    <source>
        <dbReference type="Proteomes" id="UP001642484"/>
    </source>
</evidence>
<feature type="transmembrane region" description="Helical" evidence="1">
    <location>
        <begin position="494"/>
        <end position="512"/>
    </location>
</feature>
<feature type="transmembrane region" description="Helical" evidence="1">
    <location>
        <begin position="134"/>
        <end position="154"/>
    </location>
</feature>
<keyword evidence="1" id="KW-0472">Membrane</keyword>